<evidence type="ECO:0000313" key="1">
    <source>
        <dbReference type="EMBL" id="CAK5269293.1"/>
    </source>
</evidence>
<sequence length="127" mass="14479">ESRRYRDSEQVADDSRRRGVEEDEVCLFVCTAVSDHNAESSICFDTCRNFSFRLWRQHPCCRKSIQISIHVSMLESLHTQSIAVLVNKTRSRGSTRKARGEDSKLKGPKFVRNECLPASEPTGIIGY</sequence>
<name>A0AAD2H4H0_9AGAR</name>
<keyword evidence="2" id="KW-1185">Reference proteome</keyword>
<evidence type="ECO:0000313" key="2">
    <source>
        <dbReference type="Proteomes" id="UP001295794"/>
    </source>
</evidence>
<feature type="non-terminal residue" evidence="1">
    <location>
        <position position="127"/>
    </location>
</feature>
<dbReference type="Proteomes" id="UP001295794">
    <property type="component" value="Unassembled WGS sequence"/>
</dbReference>
<dbReference type="AlphaFoldDB" id="A0AAD2H4H0"/>
<proteinExistence type="predicted"/>
<accession>A0AAD2H4H0</accession>
<gene>
    <name evidence="1" type="ORF">MYCIT1_LOCUS12898</name>
</gene>
<organism evidence="1 2">
    <name type="scientific">Mycena citricolor</name>
    <dbReference type="NCBI Taxonomy" id="2018698"/>
    <lineage>
        <taxon>Eukaryota</taxon>
        <taxon>Fungi</taxon>
        <taxon>Dikarya</taxon>
        <taxon>Basidiomycota</taxon>
        <taxon>Agaricomycotina</taxon>
        <taxon>Agaricomycetes</taxon>
        <taxon>Agaricomycetidae</taxon>
        <taxon>Agaricales</taxon>
        <taxon>Marasmiineae</taxon>
        <taxon>Mycenaceae</taxon>
        <taxon>Mycena</taxon>
    </lineage>
</organism>
<reference evidence="1" key="1">
    <citation type="submission" date="2023-11" db="EMBL/GenBank/DDBJ databases">
        <authorList>
            <person name="De Vega J J."/>
            <person name="De Vega J J."/>
        </authorList>
    </citation>
    <scope>NUCLEOTIDE SEQUENCE</scope>
</reference>
<protein>
    <submittedName>
        <fullName evidence="1">Uncharacterized protein</fullName>
    </submittedName>
</protein>
<dbReference type="EMBL" id="CAVNYO010000144">
    <property type="protein sequence ID" value="CAK5269293.1"/>
    <property type="molecule type" value="Genomic_DNA"/>
</dbReference>
<comment type="caution">
    <text evidence="1">The sequence shown here is derived from an EMBL/GenBank/DDBJ whole genome shotgun (WGS) entry which is preliminary data.</text>
</comment>